<feature type="compositionally biased region" description="Basic and acidic residues" evidence="1">
    <location>
        <begin position="36"/>
        <end position="46"/>
    </location>
</feature>
<feature type="region of interest" description="Disordered" evidence="1">
    <location>
        <begin position="76"/>
        <end position="107"/>
    </location>
</feature>
<comment type="caution">
    <text evidence="2">The sequence shown here is derived from an EMBL/GenBank/DDBJ whole genome shotgun (WGS) entry which is preliminary data.</text>
</comment>
<organism evidence="2 3">
    <name type="scientific">Leptolyngbya subtilissima DQ-A4</name>
    <dbReference type="NCBI Taxonomy" id="2933933"/>
    <lineage>
        <taxon>Bacteria</taxon>
        <taxon>Bacillati</taxon>
        <taxon>Cyanobacteriota</taxon>
        <taxon>Cyanophyceae</taxon>
        <taxon>Leptolyngbyales</taxon>
        <taxon>Leptolyngbyaceae</taxon>
        <taxon>Leptolyngbya group</taxon>
        <taxon>Leptolyngbya</taxon>
    </lineage>
</organism>
<gene>
    <name evidence="2" type="ORF">NC992_00565</name>
</gene>
<sequence>MVFESHFASTYFFLGNMSNTPVPAVAPPFTQSNSQRLDRSGQKKTPDSGTASLSDDPWVKALFGFSQAVAAKPKGMQREAFSIPETVTGSERASITRPRRSQTDPTVGETTAALYSLRDLAPQLANPLSPLRDRDRQALAEIFDHEHMVAVEADILTRLSYLVPEPSWDIEPYEFLREFL</sequence>
<dbReference type="Proteomes" id="UP001482513">
    <property type="component" value="Unassembled WGS sequence"/>
</dbReference>
<evidence type="ECO:0000256" key="1">
    <source>
        <dbReference type="SAM" id="MobiDB-lite"/>
    </source>
</evidence>
<reference evidence="2 3" key="1">
    <citation type="submission" date="2022-04" db="EMBL/GenBank/DDBJ databases">
        <title>Positive selection, recombination, and allopatry shape intraspecific diversity of widespread and dominant cyanobacteria.</title>
        <authorList>
            <person name="Wei J."/>
            <person name="Shu W."/>
            <person name="Hu C."/>
        </authorList>
    </citation>
    <scope>NUCLEOTIDE SEQUENCE [LARGE SCALE GENOMIC DNA]</scope>
    <source>
        <strain evidence="2 3">DQ-A4</strain>
    </source>
</reference>
<protein>
    <submittedName>
        <fullName evidence="2">Uncharacterized protein</fullName>
    </submittedName>
</protein>
<dbReference type="RefSeq" id="WP_199325710.1">
    <property type="nucleotide sequence ID" value="NZ_JAMPKX010000001.1"/>
</dbReference>
<evidence type="ECO:0000313" key="3">
    <source>
        <dbReference type="Proteomes" id="UP001482513"/>
    </source>
</evidence>
<dbReference type="EMBL" id="JAMPKX010000001">
    <property type="protein sequence ID" value="MEP0945352.1"/>
    <property type="molecule type" value="Genomic_DNA"/>
</dbReference>
<feature type="region of interest" description="Disordered" evidence="1">
    <location>
        <begin position="24"/>
        <end position="53"/>
    </location>
</feature>
<accession>A0ABV0JXV1</accession>
<evidence type="ECO:0000313" key="2">
    <source>
        <dbReference type="EMBL" id="MEP0945352.1"/>
    </source>
</evidence>
<keyword evidence="3" id="KW-1185">Reference proteome</keyword>
<name>A0ABV0JXV1_9CYAN</name>
<proteinExistence type="predicted"/>